<dbReference type="InterPro" id="IPR006631">
    <property type="entry name" value="DM4_12"/>
</dbReference>
<dbReference type="Proteomes" id="UP000625711">
    <property type="component" value="Unassembled WGS sequence"/>
</dbReference>
<feature type="transmembrane region" description="Helical" evidence="1">
    <location>
        <begin position="20"/>
        <end position="37"/>
    </location>
</feature>
<organism evidence="2 3">
    <name type="scientific">Rhynchophorus ferrugineus</name>
    <name type="common">Red palm weevil</name>
    <name type="synonym">Curculio ferrugineus</name>
    <dbReference type="NCBI Taxonomy" id="354439"/>
    <lineage>
        <taxon>Eukaryota</taxon>
        <taxon>Metazoa</taxon>
        <taxon>Ecdysozoa</taxon>
        <taxon>Arthropoda</taxon>
        <taxon>Hexapoda</taxon>
        <taxon>Insecta</taxon>
        <taxon>Pterygota</taxon>
        <taxon>Neoptera</taxon>
        <taxon>Endopterygota</taxon>
        <taxon>Coleoptera</taxon>
        <taxon>Polyphaga</taxon>
        <taxon>Cucujiformia</taxon>
        <taxon>Curculionidae</taxon>
        <taxon>Dryophthorinae</taxon>
        <taxon>Rhynchophorus</taxon>
    </lineage>
</organism>
<dbReference type="AlphaFoldDB" id="A0A834MFW9"/>
<keyword evidence="1" id="KW-0812">Transmembrane</keyword>
<dbReference type="Pfam" id="PF07841">
    <property type="entry name" value="DM4_12"/>
    <property type="match status" value="1"/>
</dbReference>
<evidence type="ECO:0000256" key="1">
    <source>
        <dbReference type="SAM" id="Phobius"/>
    </source>
</evidence>
<dbReference type="PANTHER" id="PTHR21398">
    <property type="entry name" value="AGAP007094-PA"/>
    <property type="match status" value="1"/>
</dbReference>
<keyword evidence="1" id="KW-0472">Membrane</keyword>
<name>A0A834MFW9_RHYFE</name>
<comment type="caution">
    <text evidence="2">The sequence shown here is derived from an EMBL/GenBank/DDBJ whole genome shotgun (WGS) entry which is preliminary data.</text>
</comment>
<dbReference type="SMART" id="SM00718">
    <property type="entry name" value="DM4_12"/>
    <property type="match status" value="1"/>
</dbReference>
<dbReference type="OrthoDB" id="8185446at2759"/>
<evidence type="ECO:0000313" key="2">
    <source>
        <dbReference type="EMBL" id="KAF7280666.1"/>
    </source>
</evidence>
<feature type="transmembrane region" description="Helical" evidence="1">
    <location>
        <begin position="71"/>
        <end position="90"/>
    </location>
</feature>
<protein>
    <submittedName>
        <fullName evidence="2">Uncharacterized protein</fullName>
    </submittedName>
</protein>
<keyword evidence="1" id="KW-1133">Transmembrane helix</keyword>
<gene>
    <name evidence="2" type="ORF">GWI33_005632</name>
</gene>
<accession>A0A834MFW9</accession>
<reference evidence="2" key="1">
    <citation type="submission" date="2020-08" db="EMBL/GenBank/DDBJ databases">
        <title>Genome sequencing and assembly of the red palm weevil Rhynchophorus ferrugineus.</title>
        <authorList>
            <person name="Dias G.B."/>
            <person name="Bergman C.M."/>
            <person name="Manee M."/>
        </authorList>
    </citation>
    <scope>NUCLEOTIDE SEQUENCE</scope>
    <source>
        <strain evidence="2">AA-2017</strain>
        <tissue evidence="2">Whole larva</tissue>
    </source>
</reference>
<evidence type="ECO:0000313" key="3">
    <source>
        <dbReference type="Proteomes" id="UP000625711"/>
    </source>
</evidence>
<proteinExistence type="predicted"/>
<sequence>MYQPQRSSGTILCPNEMYIINIWTIIVVISVGFISALDDDVPALNNNITINVNTKVKSRNKRYVAFPEGSTFIATLCFFTNLIIPAGLFYEGINWGISYDLPNATSVKEDFFSNKYALKRRQRRDLYNRMETVLDQMGHNGRICIYKALCEASRKLNRDDLTLGQGLLSLFFKYPLKRLTHTEPDDHRKYHWARRYSKENTHLDCKDIFPDCSLSIIDVMAGFH</sequence>
<keyword evidence="3" id="KW-1185">Reference proteome</keyword>
<dbReference type="EMBL" id="JAACXV010000278">
    <property type="protein sequence ID" value="KAF7280666.1"/>
    <property type="molecule type" value="Genomic_DNA"/>
</dbReference>
<dbReference type="PANTHER" id="PTHR21398:SF7">
    <property type="entry name" value="LP19941P"/>
    <property type="match status" value="1"/>
</dbReference>